<dbReference type="InterPro" id="IPR020846">
    <property type="entry name" value="MFS_dom"/>
</dbReference>
<comment type="subcellular location">
    <subcellularLocation>
        <location evidence="1">Cell inner membrane</location>
        <topology evidence="1">Multi-pass membrane protein</topology>
    </subcellularLocation>
</comment>
<dbReference type="SUPFAM" id="SSF103473">
    <property type="entry name" value="MFS general substrate transporter"/>
    <property type="match status" value="1"/>
</dbReference>
<dbReference type="Proteomes" id="UP000198508">
    <property type="component" value="Unassembled WGS sequence"/>
</dbReference>
<evidence type="ECO:0000256" key="4">
    <source>
        <dbReference type="ARBA" id="ARBA00022519"/>
    </source>
</evidence>
<feature type="transmembrane region" description="Helical" evidence="8">
    <location>
        <begin position="238"/>
        <end position="261"/>
    </location>
</feature>
<reference evidence="11" key="1">
    <citation type="submission" date="2016-10" db="EMBL/GenBank/DDBJ databases">
        <authorList>
            <person name="Varghese N."/>
            <person name="Submissions S."/>
        </authorList>
    </citation>
    <scope>NUCLEOTIDE SEQUENCE [LARGE SCALE GENOMIC DNA]</scope>
    <source>
        <strain evidence="11">NLAE-zl-G277</strain>
    </source>
</reference>
<keyword evidence="2" id="KW-0813">Transport</keyword>
<evidence type="ECO:0000256" key="3">
    <source>
        <dbReference type="ARBA" id="ARBA00022475"/>
    </source>
</evidence>
<evidence type="ECO:0000256" key="2">
    <source>
        <dbReference type="ARBA" id="ARBA00022448"/>
    </source>
</evidence>
<evidence type="ECO:0000259" key="9">
    <source>
        <dbReference type="PROSITE" id="PS50850"/>
    </source>
</evidence>
<dbReference type="GO" id="GO:0030395">
    <property type="term" value="F:lactose binding"/>
    <property type="evidence" value="ECO:0007669"/>
    <property type="project" value="TreeGrafter"/>
</dbReference>
<feature type="transmembrane region" description="Helical" evidence="8">
    <location>
        <begin position="12"/>
        <end position="35"/>
    </location>
</feature>
<keyword evidence="6 8" id="KW-1133">Transmembrane helix</keyword>
<dbReference type="GO" id="GO:0015528">
    <property type="term" value="F:lactose:proton symporter activity"/>
    <property type="evidence" value="ECO:0007669"/>
    <property type="project" value="TreeGrafter"/>
</dbReference>
<feature type="transmembrane region" description="Helical" evidence="8">
    <location>
        <begin position="273"/>
        <end position="298"/>
    </location>
</feature>
<evidence type="ECO:0000256" key="5">
    <source>
        <dbReference type="ARBA" id="ARBA00022692"/>
    </source>
</evidence>
<feature type="transmembrane region" description="Helical" evidence="8">
    <location>
        <begin position="208"/>
        <end position="232"/>
    </location>
</feature>
<feature type="transmembrane region" description="Helical" evidence="8">
    <location>
        <begin position="335"/>
        <end position="353"/>
    </location>
</feature>
<feature type="transmembrane region" description="Helical" evidence="8">
    <location>
        <begin position="75"/>
        <end position="93"/>
    </location>
</feature>
<evidence type="ECO:0000256" key="7">
    <source>
        <dbReference type="ARBA" id="ARBA00023136"/>
    </source>
</evidence>
<gene>
    <name evidence="10" type="ORF">SAMN05216313_10475</name>
</gene>
<keyword evidence="4" id="KW-0997">Cell inner membrane</keyword>
<dbReference type="PANTHER" id="PTHR23522">
    <property type="entry name" value="BLL5896 PROTEIN"/>
    <property type="match status" value="1"/>
</dbReference>
<feature type="transmembrane region" description="Helical" evidence="8">
    <location>
        <begin position="161"/>
        <end position="180"/>
    </location>
</feature>
<accession>A0A1I0D9Y6</accession>
<feature type="transmembrane region" description="Helical" evidence="8">
    <location>
        <begin position="138"/>
        <end position="155"/>
    </location>
</feature>
<keyword evidence="11" id="KW-1185">Reference proteome</keyword>
<feature type="transmembrane region" description="Helical" evidence="8">
    <location>
        <begin position="359"/>
        <end position="384"/>
    </location>
</feature>
<evidence type="ECO:0000256" key="8">
    <source>
        <dbReference type="SAM" id="Phobius"/>
    </source>
</evidence>
<dbReference type="EMBL" id="FOIM01000004">
    <property type="protein sequence ID" value="SET29087.1"/>
    <property type="molecule type" value="Genomic_DNA"/>
</dbReference>
<dbReference type="Gene3D" id="1.20.1250.20">
    <property type="entry name" value="MFS general substrate transporter like domains"/>
    <property type="match status" value="2"/>
</dbReference>
<sequence length="400" mass="43605">MTEGRRMAMIYRLLVVNSFVWASTGLYMPFIGAYYTQQGITPLQVGVLVSIGPVISILIQPLWAYMSDRSGRHRLVLIIVSLGSGAAILSYLVRVSFGAFVVATVLVSIFNTAIQPLNDALVTNRAAKLDANFAHLRMGGTIGFAVTALIMGNFLKSRAGMIFVLGSAGYFLLAALFLLLPEDRQMTGRSREQEPGPNAKRIFKNRQIYLVLFLAFIIQLGLSFNGTFYPVYVISLGYGQSIVGLSSFVSAMSEIPILLCANRLIRRFGAVHLLIFSVLMMAVRLLFAGSGVLTLMLMSQLLQGVTYMTCYYSCVMFISENVVEGKMSQGQSRLAMVQAGMGAVMGNILGGLMTDYLGVRLSFVVMSVCVLMAACLNVGLISLFNRRKKGGMVFNSTPNI</sequence>
<dbReference type="STRING" id="460384.SAMN05216313_10475"/>
<evidence type="ECO:0000256" key="1">
    <source>
        <dbReference type="ARBA" id="ARBA00004429"/>
    </source>
</evidence>
<protein>
    <submittedName>
        <fullName evidence="10">MFS_1 like family protein</fullName>
    </submittedName>
</protein>
<dbReference type="Pfam" id="PF12832">
    <property type="entry name" value="MFS_1_like"/>
    <property type="match status" value="1"/>
</dbReference>
<dbReference type="InterPro" id="IPR024989">
    <property type="entry name" value="MFS_assoc_dom"/>
</dbReference>
<keyword evidence="5 8" id="KW-0812">Transmembrane</keyword>
<dbReference type="PANTHER" id="PTHR23522:SF10">
    <property type="entry name" value="3-PHENYLPROPIONIC ACID TRANSPORTER-RELATED"/>
    <property type="match status" value="1"/>
</dbReference>
<feature type="transmembrane region" description="Helical" evidence="8">
    <location>
        <begin position="41"/>
        <end position="63"/>
    </location>
</feature>
<keyword evidence="3" id="KW-1003">Cell membrane</keyword>
<feature type="domain" description="Major facilitator superfamily (MFS) profile" evidence="9">
    <location>
        <begin position="1"/>
        <end position="385"/>
    </location>
</feature>
<name>A0A1I0D9Y6_9FIRM</name>
<feature type="transmembrane region" description="Helical" evidence="8">
    <location>
        <begin position="304"/>
        <end position="323"/>
    </location>
</feature>
<feature type="transmembrane region" description="Helical" evidence="8">
    <location>
        <begin position="99"/>
        <end position="117"/>
    </location>
</feature>
<dbReference type="RefSeq" id="WP_166434979.1">
    <property type="nucleotide sequence ID" value="NZ_CP176637.1"/>
</dbReference>
<dbReference type="InterPro" id="IPR036259">
    <property type="entry name" value="MFS_trans_sf"/>
</dbReference>
<dbReference type="PROSITE" id="PS50850">
    <property type="entry name" value="MFS"/>
    <property type="match status" value="1"/>
</dbReference>
<dbReference type="AlphaFoldDB" id="A0A1I0D9Y6"/>
<keyword evidence="7 8" id="KW-0472">Membrane</keyword>
<dbReference type="GO" id="GO:0005886">
    <property type="term" value="C:plasma membrane"/>
    <property type="evidence" value="ECO:0007669"/>
    <property type="project" value="UniProtKB-SubCell"/>
</dbReference>
<evidence type="ECO:0000256" key="6">
    <source>
        <dbReference type="ARBA" id="ARBA00022989"/>
    </source>
</evidence>
<evidence type="ECO:0000313" key="10">
    <source>
        <dbReference type="EMBL" id="SET29087.1"/>
    </source>
</evidence>
<proteinExistence type="predicted"/>
<evidence type="ECO:0000313" key="11">
    <source>
        <dbReference type="Proteomes" id="UP000198508"/>
    </source>
</evidence>
<organism evidence="10 11">
    <name type="scientific">Enterocloster lavalensis</name>
    <dbReference type="NCBI Taxonomy" id="460384"/>
    <lineage>
        <taxon>Bacteria</taxon>
        <taxon>Bacillati</taxon>
        <taxon>Bacillota</taxon>
        <taxon>Clostridia</taxon>
        <taxon>Lachnospirales</taxon>
        <taxon>Lachnospiraceae</taxon>
        <taxon>Enterocloster</taxon>
    </lineage>
</organism>